<evidence type="ECO:0000313" key="3">
    <source>
        <dbReference type="Proteomes" id="UP001596058"/>
    </source>
</evidence>
<keyword evidence="1" id="KW-0812">Transmembrane</keyword>
<gene>
    <name evidence="2" type="ORF">ACFPZ3_30990</name>
</gene>
<feature type="transmembrane region" description="Helical" evidence="1">
    <location>
        <begin position="158"/>
        <end position="179"/>
    </location>
</feature>
<feature type="transmembrane region" description="Helical" evidence="1">
    <location>
        <begin position="117"/>
        <end position="137"/>
    </location>
</feature>
<feature type="transmembrane region" description="Helical" evidence="1">
    <location>
        <begin position="52"/>
        <end position="72"/>
    </location>
</feature>
<sequence length="225" mass="24356">MTHPGSGPVAAKPARARRAWLLLILAAVFGAVLVTPYLTFDIDDSRLDVGGGAHYYLLVTHIFTALVALVLGPLQFVPAIRARRRVHRAIGRSYLLAGVLPSALAGIPVALLSGRLITQIGLVIPAVLWLVTGWLALRAARCRDFARHREWMMRNYALTFLAVSSRILVPLILLAQIPFSDMVEAGSIAAGAQSVIPIGQVLGWVVNLIVTEIMIRRGSHLAPVR</sequence>
<accession>A0ABW1CRW7</accession>
<keyword evidence="1" id="KW-1133">Transmembrane helix</keyword>
<reference evidence="3" key="1">
    <citation type="journal article" date="2019" name="Int. J. Syst. Evol. Microbiol.">
        <title>The Global Catalogue of Microorganisms (GCM) 10K type strain sequencing project: providing services to taxonomists for standard genome sequencing and annotation.</title>
        <authorList>
            <consortium name="The Broad Institute Genomics Platform"/>
            <consortium name="The Broad Institute Genome Sequencing Center for Infectious Disease"/>
            <person name="Wu L."/>
            <person name="Ma J."/>
        </authorList>
    </citation>
    <scope>NUCLEOTIDE SEQUENCE [LARGE SCALE GENOMIC DNA]</scope>
    <source>
        <strain evidence="3">CCUG 53903</strain>
    </source>
</reference>
<dbReference type="Pfam" id="PF10067">
    <property type="entry name" value="DUF2306"/>
    <property type="match status" value="1"/>
</dbReference>
<feature type="transmembrane region" description="Helical" evidence="1">
    <location>
        <begin position="20"/>
        <end position="40"/>
    </location>
</feature>
<comment type="caution">
    <text evidence="2">The sequence shown here is derived from an EMBL/GenBank/DDBJ whole genome shotgun (WGS) entry which is preliminary data.</text>
</comment>
<evidence type="ECO:0000256" key="1">
    <source>
        <dbReference type="SAM" id="Phobius"/>
    </source>
</evidence>
<evidence type="ECO:0000313" key="2">
    <source>
        <dbReference type="EMBL" id="MFC5828317.1"/>
    </source>
</evidence>
<organism evidence="2 3">
    <name type="scientific">Nonomuraea insulae</name>
    <dbReference type="NCBI Taxonomy" id="1616787"/>
    <lineage>
        <taxon>Bacteria</taxon>
        <taxon>Bacillati</taxon>
        <taxon>Actinomycetota</taxon>
        <taxon>Actinomycetes</taxon>
        <taxon>Streptosporangiales</taxon>
        <taxon>Streptosporangiaceae</taxon>
        <taxon>Nonomuraea</taxon>
    </lineage>
</organism>
<feature type="transmembrane region" description="Helical" evidence="1">
    <location>
        <begin position="93"/>
        <end position="111"/>
    </location>
</feature>
<dbReference type="RefSeq" id="WP_379517821.1">
    <property type="nucleotide sequence ID" value="NZ_JBHSPA010000036.1"/>
</dbReference>
<proteinExistence type="predicted"/>
<feature type="transmembrane region" description="Helical" evidence="1">
    <location>
        <begin position="185"/>
        <end position="210"/>
    </location>
</feature>
<keyword evidence="3" id="KW-1185">Reference proteome</keyword>
<dbReference type="Proteomes" id="UP001596058">
    <property type="component" value="Unassembled WGS sequence"/>
</dbReference>
<keyword evidence="1" id="KW-0472">Membrane</keyword>
<name>A0ABW1CRW7_9ACTN</name>
<dbReference type="EMBL" id="JBHSPA010000036">
    <property type="protein sequence ID" value="MFC5828317.1"/>
    <property type="molecule type" value="Genomic_DNA"/>
</dbReference>
<dbReference type="InterPro" id="IPR018750">
    <property type="entry name" value="DUF2306_membrane"/>
</dbReference>
<protein>
    <submittedName>
        <fullName evidence="2">DUF2306 domain-containing protein</fullName>
    </submittedName>
</protein>